<dbReference type="PANTHER" id="PTHR48277">
    <property type="entry name" value="MITOCHONDRIAL RIBOSOMAL PROTEIN S5"/>
    <property type="match status" value="1"/>
</dbReference>
<dbReference type="InterPro" id="IPR000851">
    <property type="entry name" value="Ribosomal_uS5"/>
</dbReference>
<dbReference type="GO" id="GO:0005840">
    <property type="term" value="C:ribosome"/>
    <property type="evidence" value="ECO:0007669"/>
    <property type="project" value="UniProtKB-KW"/>
</dbReference>
<evidence type="ECO:0000313" key="6">
    <source>
        <dbReference type="EMBL" id="GAG54977.1"/>
    </source>
</evidence>
<dbReference type="PROSITE" id="PS00585">
    <property type="entry name" value="RIBOSOMAL_S5"/>
    <property type="match status" value="1"/>
</dbReference>
<reference evidence="6" key="1">
    <citation type="journal article" date="2014" name="Front. Microbiol.">
        <title>High frequency of phylogenetically diverse reductive dehalogenase-homologous genes in deep subseafloor sedimentary metagenomes.</title>
        <authorList>
            <person name="Kawai M."/>
            <person name="Futagami T."/>
            <person name="Toyoda A."/>
            <person name="Takaki Y."/>
            <person name="Nishi S."/>
            <person name="Hori S."/>
            <person name="Arai W."/>
            <person name="Tsubouchi T."/>
            <person name="Morono Y."/>
            <person name="Uchiyama I."/>
            <person name="Ito T."/>
            <person name="Fujiyama A."/>
            <person name="Inagaki F."/>
            <person name="Takami H."/>
        </authorList>
    </citation>
    <scope>NUCLEOTIDE SEQUENCE</scope>
    <source>
        <strain evidence="6">Expedition CK06-06</strain>
    </source>
</reference>
<dbReference type="Pfam" id="PF00333">
    <property type="entry name" value="Ribosomal_S5"/>
    <property type="match status" value="1"/>
</dbReference>
<evidence type="ECO:0000256" key="2">
    <source>
        <dbReference type="ARBA" id="ARBA00022884"/>
    </source>
</evidence>
<dbReference type="AlphaFoldDB" id="X0Z9J5"/>
<accession>X0Z9J5</accession>
<dbReference type="GO" id="GO:1990904">
    <property type="term" value="C:ribonucleoprotein complex"/>
    <property type="evidence" value="ECO:0007669"/>
    <property type="project" value="UniProtKB-KW"/>
</dbReference>
<evidence type="ECO:0000256" key="4">
    <source>
        <dbReference type="ARBA" id="ARBA00023274"/>
    </source>
</evidence>
<dbReference type="EMBL" id="BART01003288">
    <property type="protein sequence ID" value="GAG54977.1"/>
    <property type="molecule type" value="Genomic_DNA"/>
</dbReference>
<evidence type="ECO:0000256" key="3">
    <source>
        <dbReference type="ARBA" id="ARBA00022980"/>
    </source>
</evidence>
<dbReference type="InterPro" id="IPR014721">
    <property type="entry name" value="Ribsml_uS5_D2-typ_fold_subgr"/>
</dbReference>
<dbReference type="GO" id="GO:0006412">
    <property type="term" value="P:translation"/>
    <property type="evidence" value="ECO:0007669"/>
    <property type="project" value="InterPro"/>
</dbReference>
<organism evidence="6">
    <name type="scientific">marine sediment metagenome</name>
    <dbReference type="NCBI Taxonomy" id="412755"/>
    <lineage>
        <taxon>unclassified sequences</taxon>
        <taxon>metagenomes</taxon>
        <taxon>ecological metagenomes</taxon>
    </lineage>
</organism>
<dbReference type="InterPro" id="IPR013810">
    <property type="entry name" value="Ribosomal_uS5_N"/>
</dbReference>
<dbReference type="Gene3D" id="3.30.230.10">
    <property type="match status" value="1"/>
</dbReference>
<dbReference type="SUPFAM" id="SSF54768">
    <property type="entry name" value="dsRNA-binding domain-like"/>
    <property type="match status" value="1"/>
</dbReference>
<evidence type="ECO:0000259" key="5">
    <source>
        <dbReference type="PROSITE" id="PS50881"/>
    </source>
</evidence>
<name>X0Z9J5_9ZZZZ</name>
<dbReference type="FunFam" id="3.30.160.20:FF:000001">
    <property type="entry name" value="30S ribosomal protein S5"/>
    <property type="match status" value="1"/>
</dbReference>
<dbReference type="PANTHER" id="PTHR48277:SF1">
    <property type="entry name" value="MITOCHONDRIAL RIBOSOMAL PROTEIN S5"/>
    <property type="match status" value="1"/>
</dbReference>
<dbReference type="GO" id="GO:0003735">
    <property type="term" value="F:structural constituent of ribosome"/>
    <property type="evidence" value="ECO:0007669"/>
    <property type="project" value="InterPro"/>
</dbReference>
<evidence type="ECO:0000256" key="1">
    <source>
        <dbReference type="ARBA" id="ARBA00022730"/>
    </source>
</evidence>
<dbReference type="PROSITE" id="PS50881">
    <property type="entry name" value="S5_DSRBD"/>
    <property type="match status" value="1"/>
</dbReference>
<keyword evidence="1" id="KW-0699">rRNA-binding</keyword>
<gene>
    <name evidence="6" type="ORF">S01H4_09222</name>
</gene>
<dbReference type="GO" id="GO:0019843">
    <property type="term" value="F:rRNA binding"/>
    <property type="evidence" value="ECO:0007669"/>
    <property type="project" value="UniProtKB-KW"/>
</dbReference>
<keyword evidence="2" id="KW-0694">RNA-binding</keyword>
<proteinExistence type="predicted"/>
<keyword evidence="4" id="KW-0687">Ribonucleoprotein</keyword>
<protein>
    <recommendedName>
        <fullName evidence="5">S5 DRBM domain-containing protein</fullName>
    </recommendedName>
</protein>
<dbReference type="Gene3D" id="3.30.160.20">
    <property type="match status" value="1"/>
</dbReference>
<sequence length="181" mass="19362">MLKIDPEGLELNETVVFVNRVSKVVKGGRRFGFSAMVVVGNGEGIVGIGYGKAKDVSEAIKKGASKAKKSLIKVRIKKGTIPYTIIGRYGAAKVFMKPASPGTRIIWSGTKPPLLIIFSTSIPSLFFLSTASLKITPVEITGILNSACNLFATVPFPPPGGPNKINLITFPFFLSQLSCFN</sequence>
<comment type="caution">
    <text evidence="6">The sequence shown here is derived from an EMBL/GenBank/DDBJ whole genome shotgun (WGS) entry which is preliminary data.</text>
</comment>
<feature type="domain" description="S5 DRBM" evidence="5">
    <location>
        <begin position="11"/>
        <end position="74"/>
    </location>
</feature>
<keyword evidence="3" id="KW-0689">Ribosomal protein</keyword>
<dbReference type="InterPro" id="IPR018192">
    <property type="entry name" value="Ribosomal_uS5_N_CS"/>
</dbReference>